<dbReference type="SUPFAM" id="SSF55785">
    <property type="entry name" value="PYP-like sensor domain (PAS domain)"/>
    <property type="match status" value="1"/>
</dbReference>
<dbReference type="InterPro" id="IPR004358">
    <property type="entry name" value="Sig_transdc_His_kin-like_C"/>
</dbReference>
<dbReference type="PANTHER" id="PTHR43065:SF10">
    <property type="entry name" value="PEROXIDE STRESS-ACTIVATED HISTIDINE KINASE MAK3"/>
    <property type="match status" value="1"/>
</dbReference>
<keyword evidence="4" id="KW-0808">Transferase</keyword>
<dbReference type="Pfam" id="PF13426">
    <property type="entry name" value="PAS_9"/>
    <property type="match status" value="1"/>
</dbReference>
<dbReference type="Pfam" id="PF02518">
    <property type="entry name" value="HATPase_c"/>
    <property type="match status" value="1"/>
</dbReference>
<evidence type="ECO:0000256" key="6">
    <source>
        <dbReference type="ARBA" id="ARBA00022777"/>
    </source>
</evidence>
<sequence>MQLLTAEEANNYKVLFDNMNNPGLVINTNNGLIVDVNKSAVETYGYTKDELINLPLFDINPTYNGDINSLLKRIKNSTQNRFETLHLKKDGTKINVIVNTSIITLKETKCFLSIVTDVTDNIQAQKDLKYHRDTLQTIVFILNELIINKDFNSSVKNILEKIINTLDVDRVYVFENNYFNNDLVCSQKFESTKENISVQLNNPELQNLSYIGAGIERWKEKFQEGLCIEGLVRDFPEPERKILEPQNIKSTIIMPIWYEDVFWGFIGFDDCSYERIWNEFEKDILKVLASSFISVLRKENYFKTLEAKVQEQIKELRSQEGKLIEQSKLAQMGDMVSMIAHQWRQPLNAISATGINLSLLSSMGMLEPQKIQESSEFIQDQCQNMSQTIDTFMNFVKPAKESKPFRLSHTIEAIIQIMGTQLTNHSIHVDVKVTNENISMVGYEDLLEQVIINILANARDAFEDIESADKFINITIDMKENIPIIVIEDNAGGIPEEIRDKIFNPYFTTKEQGKGTGIGLYMSMDIMKKSFNGDLIYTATQNGSSFEIVCRGRE</sequence>
<dbReference type="SUPFAM" id="SSF47384">
    <property type="entry name" value="Homodimeric domain of signal transducing histidine kinase"/>
    <property type="match status" value="1"/>
</dbReference>
<dbReference type="SUPFAM" id="SSF55874">
    <property type="entry name" value="ATPase domain of HSP90 chaperone/DNA topoisomerase II/histidine kinase"/>
    <property type="match status" value="1"/>
</dbReference>
<dbReference type="Gene3D" id="1.10.287.130">
    <property type="match status" value="1"/>
</dbReference>
<keyword evidence="3" id="KW-0597">Phosphoprotein</keyword>
<dbReference type="Pfam" id="PF01590">
    <property type="entry name" value="GAF"/>
    <property type="match status" value="1"/>
</dbReference>
<dbReference type="InterPro" id="IPR005467">
    <property type="entry name" value="His_kinase_dom"/>
</dbReference>
<accession>A0A7S7M1I5</accession>
<dbReference type="InterPro" id="IPR000014">
    <property type="entry name" value="PAS"/>
</dbReference>
<dbReference type="InterPro" id="IPR036097">
    <property type="entry name" value="HisK_dim/P_sf"/>
</dbReference>
<dbReference type="KEGG" id="smas:HUE87_03410"/>
<dbReference type="Proteomes" id="UP000593836">
    <property type="component" value="Chromosome"/>
</dbReference>
<evidence type="ECO:0000313" key="12">
    <source>
        <dbReference type="Proteomes" id="UP000593836"/>
    </source>
</evidence>
<dbReference type="InterPro" id="IPR003594">
    <property type="entry name" value="HATPase_dom"/>
</dbReference>
<keyword evidence="12" id="KW-1185">Reference proteome</keyword>
<keyword evidence="6" id="KW-0418">Kinase</keyword>
<evidence type="ECO:0000256" key="1">
    <source>
        <dbReference type="ARBA" id="ARBA00000085"/>
    </source>
</evidence>
<dbReference type="SMART" id="SM00065">
    <property type="entry name" value="GAF"/>
    <property type="match status" value="1"/>
</dbReference>
<dbReference type="EC" id="2.7.13.3" evidence="2"/>
<dbReference type="SUPFAM" id="SSF55781">
    <property type="entry name" value="GAF domain-like"/>
    <property type="match status" value="1"/>
</dbReference>
<evidence type="ECO:0000259" key="9">
    <source>
        <dbReference type="PROSITE" id="PS50109"/>
    </source>
</evidence>
<dbReference type="SMART" id="SM00091">
    <property type="entry name" value="PAS"/>
    <property type="match status" value="1"/>
</dbReference>
<reference evidence="11 12" key="1">
    <citation type="submission" date="2020-05" db="EMBL/GenBank/DDBJ databases">
        <title>Sulfurimonas marisnigri, sp. nov., and Sulfurimonas baltica, sp. nov., manganese oxide reducing chemolithoautotrophs of the class Epsilonproteobacteria isolated from the pelagic redoxclines of the Black and Baltic Seas and emended description of the genus Sulfurimonas.</title>
        <authorList>
            <person name="Henkel J.V."/>
            <person name="Laudan C."/>
            <person name="Werner J."/>
            <person name="Neu T."/>
            <person name="Plewe S."/>
            <person name="Sproer C."/>
            <person name="Bunk B."/>
            <person name="Schulz-Vogt H.N."/>
        </authorList>
    </citation>
    <scope>NUCLEOTIDE SEQUENCE [LARGE SCALE GENOMIC DNA]</scope>
    <source>
        <strain evidence="11 12">SoZ1</strain>
    </source>
</reference>
<dbReference type="InterPro" id="IPR035965">
    <property type="entry name" value="PAS-like_dom_sf"/>
</dbReference>
<dbReference type="Gene3D" id="3.30.450.40">
    <property type="match status" value="1"/>
</dbReference>
<keyword evidence="7" id="KW-0067">ATP-binding</keyword>
<name>A0A7S7M1I5_9BACT</name>
<dbReference type="RefSeq" id="WP_194367340.1">
    <property type="nucleotide sequence ID" value="NZ_CP054493.1"/>
</dbReference>
<dbReference type="Gene3D" id="3.30.450.20">
    <property type="entry name" value="PAS domain"/>
    <property type="match status" value="1"/>
</dbReference>
<dbReference type="CDD" id="cd00082">
    <property type="entry name" value="HisKA"/>
    <property type="match status" value="1"/>
</dbReference>
<dbReference type="GO" id="GO:0000155">
    <property type="term" value="F:phosphorelay sensor kinase activity"/>
    <property type="evidence" value="ECO:0007669"/>
    <property type="project" value="InterPro"/>
</dbReference>
<dbReference type="InterPro" id="IPR036890">
    <property type="entry name" value="HATPase_C_sf"/>
</dbReference>
<dbReference type="InterPro" id="IPR003018">
    <property type="entry name" value="GAF"/>
</dbReference>
<evidence type="ECO:0000256" key="2">
    <source>
        <dbReference type="ARBA" id="ARBA00012438"/>
    </source>
</evidence>
<dbReference type="SMART" id="SM00388">
    <property type="entry name" value="HisKA"/>
    <property type="match status" value="1"/>
</dbReference>
<dbReference type="NCBIfam" id="TIGR00229">
    <property type="entry name" value="sensory_box"/>
    <property type="match status" value="1"/>
</dbReference>
<dbReference type="Gene3D" id="3.30.565.10">
    <property type="entry name" value="Histidine kinase-like ATPase, C-terminal domain"/>
    <property type="match status" value="1"/>
</dbReference>
<keyword evidence="5" id="KW-0547">Nucleotide-binding</keyword>
<feature type="domain" description="Histidine kinase" evidence="9">
    <location>
        <begin position="338"/>
        <end position="548"/>
    </location>
</feature>
<evidence type="ECO:0000256" key="3">
    <source>
        <dbReference type="ARBA" id="ARBA00022553"/>
    </source>
</evidence>
<feature type="domain" description="PAS" evidence="10">
    <location>
        <begin position="8"/>
        <end position="53"/>
    </location>
</feature>
<dbReference type="PANTHER" id="PTHR43065">
    <property type="entry name" value="SENSOR HISTIDINE KINASE"/>
    <property type="match status" value="1"/>
</dbReference>
<evidence type="ECO:0000256" key="8">
    <source>
        <dbReference type="ARBA" id="ARBA00023012"/>
    </source>
</evidence>
<dbReference type="GO" id="GO:0005524">
    <property type="term" value="F:ATP binding"/>
    <property type="evidence" value="ECO:0007669"/>
    <property type="project" value="UniProtKB-KW"/>
</dbReference>
<protein>
    <recommendedName>
        <fullName evidence="2">histidine kinase</fullName>
        <ecNumber evidence="2">2.7.13.3</ecNumber>
    </recommendedName>
</protein>
<dbReference type="PROSITE" id="PS50112">
    <property type="entry name" value="PAS"/>
    <property type="match status" value="1"/>
</dbReference>
<organism evidence="11 12">
    <name type="scientific">Candidatus Sulfurimonas marisnigri</name>
    <dbReference type="NCBI Taxonomy" id="2740405"/>
    <lineage>
        <taxon>Bacteria</taxon>
        <taxon>Pseudomonadati</taxon>
        <taxon>Campylobacterota</taxon>
        <taxon>Epsilonproteobacteria</taxon>
        <taxon>Campylobacterales</taxon>
        <taxon>Sulfurimonadaceae</taxon>
        <taxon>Sulfurimonas</taxon>
    </lineage>
</organism>
<dbReference type="SMART" id="SM00387">
    <property type="entry name" value="HATPase_c"/>
    <property type="match status" value="1"/>
</dbReference>
<dbReference type="PROSITE" id="PS50109">
    <property type="entry name" value="HIS_KIN"/>
    <property type="match status" value="1"/>
</dbReference>
<proteinExistence type="predicted"/>
<dbReference type="PRINTS" id="PR00344">
    <property type="entry name" value="BCTRLSENSOR"/>
</dbReference>
<dbReference type="EMBL" id="CP054493">
    <property type="protein sequence ID" value="QOY55298.1"/>
    <property type="molecule type" value="Genomic_DNA"/>
</dbReference>
<dbReference type="InterPro" id="IPR003661">
    <property type="entry name" value="HisK_dim/P_dom"/>
</dbReference>
<dbReference type="AlphaFoldDB" id="A0A7S7M1I5"/>
<evidence type="ECO:0000259" key="10">
    <source>
        <dbReference type="PROSITE" id="PS50112"/>
    </source>
</evidence>
<evidence type="ECO:0000256" key="4">
    <source>
        <dbReference type="ARBA" id="ARBA00022679"/>
    </source>
</evidence>
<evidence type="ECO:0000256" key="7">
    <source>
        <dbReference type="ARBA" id="ARBA00022840"/>
    </source>
</evidence>
<evidence type="ECO:0000313" key="11">
    <source>
        <dbReference type="EMBL" id="QOY55298.1"/>
    </source>
</evidence>
<dbReference type="InterPro" id="IPR029016">
    <property type="entry name" value="GAF-like_dom_sf"/>
</dbReference>
<comment type="catalytic activity">
    <reaction evidence="1">
        <text>ATP + protein L-histidine = ADP + protein N-phospho-L-histidine.</text>
        <dbReference type="EC" id="2.7.13.3"/>
    </reaction>
</comment>
<dbReference type="CDD" id="cd00130">
    <property type="entry name" value="PAS"/>
    <property type="match status" value="1"/>
</dbReference>
<evidence type="ECO:0000256" key="5">
    <source>
        <dbReference type="ARBA" id="ARBA00022741"/>
    </source>
</evidence>
<gene>
    <name evidence="11" type="ORF">HUE87_03410</name>
</gene>
<keyword evidence="8" id="KW-0902">Two-component regulatory system</keyword>